<keyword evidence="2" id="KW-1185">Reference proteome</keyword>
<reference evidence="1 2" key="2">
    <citation type="journal article" date="2022" name="Mol. Ecol. Resour.">
        <title>The genomes of chicory, endive, great burdock and yacon provide insights into Asteraceae paleo-polyploidization history and plant inulin production.</title>
        <authorList>
            <person name="Fan W."/>
            <person name="Wang S."/>
            <person name="Wang H."/>
            <person name="Wang A."/>
            <person name="Jiang F."/>
            <person name="Liu H."/>
            <person name="Zhao H."/>
            <person name="Xu D."/>
            <person name="Zhang Y."/>
        </authorList>
    </citation>
    <scope>NUCLEOTIDE SEQUENCE [LARGE SCALE GENOMIC DNA]</scope>
    <source>
        <strain evidence="2">cv. Punajuju</strain>
        <tissue evidence="1">Leaves</tissue>
    </source>
</reference>
<comment type="caution">
    <text evidence="1">The sequence shown here is derived from an EMBL/GenBank/DDBJ whole genome shotgun (WGS) entry which is preliminary data.</text>
</comment>
<evidence type="ECO:0000313" key="2">
    <source>
        <dbReference type="Proteomes" id="UP001055811"/>
    </source>
</evidence>
<sequence>MRRSSFLLLKQGMTSAPVRSKPALFGWRKTGSVESNNRLCACLFSSPVGGGGTELGQGAKGNDDNDSLTFAEVKKIMRLVNVGALKTKLTTEGKETICYSELLKACKSMGVTSSNDEAKEFIKALEEAGVVLIFRDKVYLHPDKMVDLVRRAAPLALTPEEDDSWREELRILEAKLEEIDMLAHRHVRRIFWAGLGLLSAKMGFFFRLTFWEFSWDVTGPIVFFVAASGIIINHVYSLFTWHDRTHRDLLNRLFFSRRTKLIKKRNFNMDRFMELQKKSKSSVFIF</sequence>
<proteinExistence type="predicted"/>
<accession>A0ACB9DU02</accession>
<dbReference type="EMBL" id="CM042012">
    <property type="protein sequence ID" value="KAI3749772.1"/>
    <property type="molecule type" value="Genomic_DNA"/>
</dbReference>
<protein>
    <submittedName>
        <fullName evidence="1">Uncharacterized protein</fullName>
    </submittedName>
</protein>
<organism evidence="1 2">
    <name type="scientific">Cichorium intybus</name>
    <name type="common">Chicory</name>
    <dbReference type="NCBI Taxonomy" id="13427"/>
    <lineage>
        <taxon>Eukaryota</taxon>
        <taxon>Viridiplantae</taxon>
        <taxon>Streptophyta</taxon>
        <taxon>Embryophyta</taxon>
        <taxon>Tracheophyta</taxon>
        <taxon>Spermatophyta</taxon>
        <taxon>Magnoliopsida</taxon>
        <taxon>eudicotyledons</taxon>
        <taxon>Gunneridae</taxon>
        <taxon>Pentapetalae</taxon>
        <taxon>asterids</taxon>
        <taxon>campanulids</taxon>
        <taxon>Asterales</taxon>
        <taxon>Asteraceae</taxon>
        <taxon>Cichorioideae</taxon>
        <taxon>Cichorieae</taxon>
        <taxon>Cichoriinae</taxon>
        <taxon>Cichorium</taxon>
    </lineage>
</organism>
<evidence type="ECO:0000313" key="1">
    <source>
        <dbReference type="EMBL" id="KAI3749772.1"/>
    </source>
</evidence>
<reference evidence="2" key="1">
    <citation type="journal article" date="2022" name="Mol. Ecol. Resour.">
        <title>The genomes of chicory, endive, great burdock and yacon provide insights into Asteraceae palaeo-polyploidization history and plant inulin production.</title>
        <authorList>
            <person name="Fan W."/>
            <person name="Wang S."/>
            <person name="Wang H."/>
            <person name="Wang A."/>
            <person name="Jiang F."/>
            <person name="Liu H."/>
            <person name="Zhao H."/>
            <person name="Xu D."/>
            <person name="Zhang Y."/>
        </authorList>
    </citation>
    <scope>NUCLEOTIDE SEQUENCE [LARGE SCALE GENOMIC DNA]</scope>
    <source>
        <strain evidence="2">cv. Punajuju</strain>
    </source>
</reference>
<dbReference type="Proteomes" id="UP001055811">
    <property type="component" value="Linkage Group LG04"/>
</dbReference>
<name>A0ACB9DU02_CICIN</name>
<gene>
    <name evidence="1" type="ORF">L2E82_20388</name>
</gene>